<protein>
    <submittedName>
        <fullName evidence="1">Uncharacterized protein</fullName>
    </submittedName>
</protein>
<gene>
    <name evidence="1" type="ORF">LEP1GSC062_0443</name>
</gene>
<accession>V6I9L6</accession>
<reference evidence="1" key="1">
    <citation type="submission" date="2013-05" db="EMBL/GenBank/DDBJ databases">
        <authorList>
            <person name="Harkins D.M."/>
            <person name="Durkin A.S."/>
            <person name="Brinkac L.M."/>
            <person name="Haft D.H."/>
            <person name="Selengut J.D."/>
            <person name="Sanka R."/>
            <person name="DePew J."/>
            <person name="Purushe J."/>
            <person name="Hartskeerl R.A."/>
            <person name="Ahmed A."/>
            <person name="van der Linden H."/>
            <person name="Goris M.G.A."/>
            <person name="Vinetz J.M."/>
            <person name="Sutton G.G."/>
            <person name="Nierman W.C."/>
            <person name="Fouts D.E."/>
        </authorList>
    </citation>
    <scope>NUCLEOTIDE SEQUENCE [LARGE SCALE GENOMIC DNA]</scope>
    <source>
        <strain evidence="1">L 60</strain>
    </source>
</reference>
<dbReference type="AlphaFoldDB" id="V6I9L6"/>
<proteinExistence type="predicted"/>
<comment type="caution">
    <text evidence="1">The sequence shown here is derived from an EMBL/GenBank/DDBJ whole genome shotgun (WGS) entry which is preliminary data.</text>
</comment>
<evidence type="ECO:0000313" key="1">
    <source>
        <dbReference type="EMBL" id="EQA64379.1"/>
    </source>
</evidence>
<dbReference type="Proteomes" id="UP000018747">
    <property type="component" value="Unassembled WGS sequence"/>
</dbReference>
<organism evidence="1 2">
    <name type="scientific">Leptospira alexanderi serovar Manhao 3 str. L 60</name>
    <dbReference type="NCBI Taxonomy" id="1049759"/>
    <lineage>
        <taxon>Bacteria</taxon>
        <taxon>Pseudomonadati</taxon>
        <taxon>Spirochaetota</taxon>
        <taxon>Spirochaetia</taxon>
        <taxon>Leptospirales</taxon>
        <taxon>Leptospiraceae</taxon>
        <taxon>Leptospira</taxon>
    </lineage>
</organism>
<evidence type="ECO:0000313" key="2">
    <source>
        <dbReference type="Proteomes" id="UP000018747"/>
    </source>
</evidence>
<name>V6I9L6_9LEPT</name>
<dbReference type="EMBL" id="AHMT02000005">
    <property type="protein sequence ID" value="EQA64379.1"/>
    <property type="molecule type" value="Genomic_DNA"/>
</dbReference>
<sequence length="80" mass="9375">MFFGLDTFKKRIFSKTFLDLSIRFYKISSAKVCFESVDTYSSESGQSFWDIKNSSYRFSKFEDVLKNLLQKALEACTKLL</sequence>
<keyword evidence="2" id="KW-1185">Reference proteome</keyword>